<dbReference type="EMBL" id="BJUM01000066">
    <property type="protein sequence ID" value="GEK56962.1"/>
    <property type="molecule type" value="Genomic_DNA"/>
</dbReference>
<keyword evidence="4" id="KW-1185">Reference proteome</keyword>
<evidence type="ECO:0000259" key="1">
    <source>
        <dbReference type="Pfam" id="PF13280"/>
    </source>
</evidence>
<dbReference type="PANTHER" id="PTHR34580">
    <property type="match status" value="1"/>
</dbReference>
<dbReference type="InterPro" id="IPR051534">
    <property type="entry name" value="CBASS_pafABC_assoc_protein"/>
</dbReference>
<accession>A0A510Y0V8</accession>
<gene>
    <name evidence="3" type="ORF">PES01_38070</name>
</gene>
<dbReference type="InterPro" id="IPR026881">
    <property type="entry name" value="WYL_dom"/>
</dbReference>
<comment type="caution">
    <text evidence="3">The sequence shown here is derived from an EMBL/GenBank/DDBJ whole genome shotgun (WGS) entry which is preliminary data.</text>
</comment>
<dbReference type="Pfam" id="PF25583">
    <property type="entry name" value="WCX"/>
    <property type="match status" value="1"/>
</dbReference>
<name>A0A510Y0V8_9GAMM</name>
<dbReference type="InterPro" id="IPR057727">
    <property type="entry name" value="WCX_dom"/>
</dbReference>
<feature type="domain" description="WCX" evidence="2">
    <location>
        <begin position="271"/>
        <end position="352"/>
    </location>
</feature>
<evidence type="ECO:0000313" key="3">
    <source>
        <dbReference type="EMBL" id="GEK56962.1"/>
    </source>
</evidence>
<dbReference type="Pfam" id="PF13280">
    <property type="entry name" value="WYL"/>
    <property type="match status" value="1"/>
</dbReference>
<dbReference type="Proteomes" id="UP000321419">
    <property type="component" value="Unassembled WGS sequence"/>
</dbReference>
<proteinExistence type="predicted"/>
<feature type="domain" description="WYL" evidence="1">
    <location>
        <begin position="182"/>
        <end position="242"/>
    </location>
</feature>
<evidence type="ECO:0000259" key="2">
    <source>
        <dbReference type="Pfam" id="PF25583"/>
    </source>
</evidence>
<evidence type="ECO:0000313" key="4">
    <source>
        <dbReference type="Proteomes" id="UP000321419"/>
    </source>
</evidence>
<dbReference type="AlphaFoldDB" id="A0A510Y0V8"/>
<reference evidence="3 4" key="1">
    <citation type="submission" date="2019-07" db="EMBL/GenBank/DDBJ databases">
        <title>Whole genome shotgun sequence of Pseudoalteromonas espejiana NBRC 102222.</title>
        <authorList>
            <person name="Hosoyama A."/>
            <person name="Uohara A."/>
            <person name="Ohji S."/>
            <person name="Ichikawa N."/>
        </authorList>
    </citation>
    <scope>NUCLEOTIDE SEQUENCE [LARGE SCALE GENOMIC DNA]</scope>
    <source>
        <strain evidence="3 4">NBRC 102222</strain>
    </source>
</reference>
<organism evidence="3 4">
    <name type="scientific">Pseudoalteromonas espejiana</name>
    <dbReference type="NCBI Taxonomy" id="28107"/>
    <lineage>
        <taxon>Bacteria</taxon>
        <taxon>Pseudomonadati</taxon>
        <taxon>Pseudomonadota</taxon>
        <taxon>Gammaproteobacteria</taxon>
        <taxon>Alteromonadales</taxon>
        <taxon>Pseudoalteromonadaceae</taxon>
        <taxon>Pseudoalteromonas</taxon>
    </lineage>
</organism>
<dbReference type="OrthoDB" id="8595817at2"/>
<dbReference type="RefSeq" id="WP_089349209.1">
    <property type="nucleotide sequence ID" value="NZ_BJUM01000066.1"/>
</dbReference>
<protein>
    <submittedName>
        <fullName evidence="3">WYL domain-containing protein</fullName>
    </submittedName>
</protein>
<dbReference type="PROSITE" id="PS52050">
    <property type="entry name" value="WYL"/>
    <property type="match status" value="1"/>
</dbReference>
<dbReference type="PANTHER" id="PTHR34580:SF1">
    <property type="entry name" value="PROTEIN PAFC"/>
    <property type="match status" value="1"/>
</dbReference>
<sequence length="364" mass="41687">MVTYCYYLIYDNIYVTLSYDKRPKLMPTAKGKTLPRIINMMQLIPITPRWTTAKILQSSLQDRGFTVTKRTVERDLVEVADLFGLVSSDSPDGYKWSYSRKRSDIFLPSISAEEALSLQLVEQHLQDFFPREVFSQLDAIFKKSKDTLVRSQLLHSWPSKIASLPHVLAFKPLNIDTGIKSLITQGILEQRKMEITYGGSDSVHLISPLGMLIRDTKLVLICYFYDYKEPRHLLFHRVNSAKLLNETFDTDFNTLKYSQTGAVGILVNAETIEVKLAVKGYVKELFKESAINASQKINNERTLPDLTTQNDWVDVSIQLPHTLELENWLMGLSDHIIVKAPEQLKARVIRRMIKSLGHYGISTE</sequence>